<keyword evidence="3" id="KW-1185">Reference proteome</keyword>
<evidence type="ECO:0000313" key="3">
    <source>
        <dbReference type="Proteomes" id="UP000009022"/>
    </source>
</evidence>
<dbReference type="EMBL" id="DS985241">
    <property type="protein sequence ID" value="EDV29779.1"/>
    <property type="molecule type" value="Genomic_DNA"/>
</dbReference>
<dbReference type="KEGG" id="tad:TRIADDRAFT_52521"/>
<dbReference type="CTD" id="6750195"/>
<evidence type="ECO:0000256" key="1">
    <source>
        <dbReference type="SAM" id="MobiDB-lite"/>
    </source>
</evidence>
<feature type="compositionally biased region" description="Polar residues" evidence="1">
    <location>
        <begin position="136"/>
        <end position="145"/>
    </location>
</feature>
<dbReference type="GeneID" id="6750195"/>
<dbReference type="AlphaFoldDB" id="B3RJ04"/>
<feature type="region of interest" description="Disordered" evidence="1">
    <location>
        <begin position="126"/>
        <end position="145"/>
    </location>
</feature>
<dbReference type="InParanoid" id="B3RJ04"/>
<gene>
    <name evidence="2" type="ORF">TRIADDRAFT_52521</name>
</gene>
<dbReference type="RefSeq" id="XP_002108981.1">
    <property type="nucleotide sequence ID" value="XM_002108945.1"/>
</dbReference>
<protein>
    <submittedName>
        <fullName evidence="2">Uncharacterized protein</fullName>
    </submittedName>
</protein>
<evidence type="ECO:0000313" key="2">
    <source>
        <dbReference type="EMBL" id="EDV29779.1"/>
    </source>
</evidence>
<dbReference type="Proteomes" id="UP000009022">
    <property type="component" value="Unassembled WGS sequence"/>
</dbReference>
<reference evidence="2 3" key="1">
    <citation type="journal article" date="2008" name="Nature">
        <title>The Trichoplax genome and the nature of placozoans.</title>
        <authorList>
            <person name="Srivastava M."/>
            <person name="Begovic E."/>
            <person name="Chapman J."/>
            <person name="Putnam N.H."/>
            <person name="Hellsten U."/>
            <person name="Kawashima T."/>
            <person name="Kuo A."/>
            <person name="Mitros T."/>
            <person name="Salamov A."/>
            <person name="Carpenter M.L."/>
            <person name="Signorovitch A.Y."/>
            <person name="Moreno M.A."/>
            <person name="Kamm K."/>
            <person name="Grimwood J."/>
            <person name="Schmutz J."/>
            <person name="Shapiro H."/>
            <person name="Grigoriev I.V."/>
            <person name="Buss L.W."/>
            <person name="Schierwater B."/>
            <person name="Dellaporta S.L."/>
            <person name="Rokhsar D.S."/>
        </authorList>
    </citation>
    <scope>NUCLEOTIDE SEQUENCE [LARGE SCALE GENOMIC DNA]</scope>
    <source>
        <strain evidence="2 3">Grell-BS-1999</strain>
    </source>
</reference>
<dbReference type="HOGENOM" id="CLU_1789336_0_0_1"/>
<proteinExistence type="predicted"/>
<name>B3RJ04_TRIAD</name>
<sequence>MGNSPSTGDEDRLDLYADVDDDEISVDIYEVAEKAEEKYTKKLLFFNRDLPEGGSNGRDRFRSFLSNVLSYGKPKTRKSEQTVPLINDRKNSTNDQDYCSHAPERLKNNHKEEIAQVVREEVNDHVKNLPPPYNHISVSHLQDQP</sequence>
<accession>B3RJ04</accession>
<organism evidence="2 3">
    <name type="scientific">Trichoplax adhaerens</name>
    <name type="common">Trichoplax reptans</name>
    <dbReference type="NCBI Taxonomy" id="10228"/>
    <lineage>
        <taxon>Eukaryota</taxon>
        <taxon>Metazoa</taxon>
        <taxon>Placozoa</taxon>
        <taxon>Uniplacotomia</taxon>
        <taxon>Trichoplacea</taxon>
        <taxon>Trichoplacidae</taxon>
        <taxon>Trichoplax</taxon>
    </lineage>
</organism>